<dbReference type="VEuPathDB" id="FungiDB:SPRG_12425"/>
<dbReference type="GO" id="GO:0006488">
    <property type="term" value="P:dolichol-linked oligosaccharide biosynthetic process"/>
    <property type="evidence" value="ECO:0007669"/>
    <property type="project" value="InterPro"/>
</dbReference>
<feature type="transmembrane region" description="Helical" evidence="9">
    <location>
        <begin position="119"/>
        <end position="141"/>
    </location>
</feature>
<comment type="subcellular location">
    <subcellularLocation>
        <location evidence="1 9">Endoplasmic reticulum membrane</location>
        <topology evidence="1 9">Multi-pass membrane protein</topology>
    </subcellularLocation>
</comment>
<gene>
    <name evidence="10" type="ORF">SPRG_12425</name>
</gene>
<feature type="transmembrane region" description="Helical" evidence="9">
    <location>
        <begin position="162"/>
        <end position="186"/>
    </location>
</feature>
<dbReference type="STRING" id="695850.A0A067BT30"/>
<feature type="transmembrane region" description="Helical" evidence="9">
    <location>
        <begin position="84"/>
        <end position="107"/>
    </location>
</feature>
<feature type="transmembrane region" description="Helical" evidence="9">
    <location>
        <begin position="445"/>
        <end position="469"/>
    </location>
</feature>
<dbReference type="KEGG" id="spar:SPRG_12425"/>
<evidence type="ECO:0000256" key="7">
    <source>
        <dbReference type="ARBA" id="ARBA00023136"/>
    </source>
</evidence>
<evidence type="ECO:0000256" key="4">
    <source>
        <dbReference type="ARBA" id="ARBA00022692"/>
    </source>
</evidence>
<proteinExistence type="inferred from homology"/>
<feature type="transmembrane region" description="Helical" evidence="9">
    <location>
        <begin position="385"/>
        <end position="405"/>
    </location>
</feature>
<comment type="function">
    <text evidence="8 9">Intramembrane glycolipid transporter that operates in the biosynthetic pathway of dolichol-linked oligosaccharides, the glycan precursors employed in protein asparagine (N)-glycosylation. The sequential addition of sugars to dolichol pyrophosphate produces dolichol-linked oligosaccharides containing fourteen sugars, including two GlcNAcs, nine mannoses and three glucoses. Once assembled, the oligosaccharide is transferred from the lipid to nascent proteins by oligosaccharyltransferases. The assembly of dolichol-linked oligosaccharides begins on the cytosolic side of the endoplasmic reticulum membrane and finishes in its lumen. RFT1 could mediate the translocation of the cytosolically oriented intermediate DolPP-GlcNAc2Man5, produced by ALG11, into the ER lumen where dolichol-linked oligosaccharides assembly continues. However, the intramembrane lipid transporter activity could not be confirmed in vitro.</text>
</comment>
<keyword evidence="7 9" id="KW-0472">Membrane</keyword>
<keyword evidence="4 9" id="KW-0812">Transmembrane</keyword>
<name>A0A067BT30_SAPPC</name>
<evidence type="ECO:0000256" key="2">
    <source>
        <dbReference type="ARBA" id="ARBA00004922"/>
    </source>
</evidence>
<evidence type="ECO:0000256" key="5">
    <source>
        <dbReference type="ARBA" id="ARBA00022824"/>
    </source>
</evidence>
<dbReference type="InterPro" id="IPR007594">
    <property type="entry name" value="RFT1"/>
</dbReference>
<comment type="caution">
    <text evidence="9">Lacks conserved residue(s) required for the propagation of feature annotation.</text>
</comment>
<dbReference type="OrthoDB" id="9979195at2759"/>
<dbReference type="RefSeq" id="XP_012207865.1">
    <property type="nucleotide sequence ID" value="XM_012352475.1"/>
</dbReference>
<feature type="transmembrane region" description="Helical" evidence="9">
    <location>
        <begin position="351"/>
        <end position="373"/>
    </location>
</feature>
<feature type="transmembrane region" description="Helical" evidence="9">
    <location>
        <begin position="411"/>
        <end position="433"/>
    </location>
</feature>
<accession>A0A067BT30</accession>
<evidence type="ECO:0000313" key="11">
    <source>
        <dbReference type="Proteomes" id="UP000030745"/>
    </source>
</evidence>
<sequence>MGVAEVVVAGGARMLGLSFLQKGGTFVMNMLTLRRLPVHLSGVSLSLELVLSTTFIVREGLRLASLREENLSEAISLRKLLNTAWISALVGILCTLAAALCMAPRLYDTTAGDYAAFQTSLWLFCLSAAIEYLTEPLYIVANASLNFPLRVQAQGWGFFTKAVVQVVLVVVFDMGMIAFGFSQVAFAIVHGLVYLRHYYLQLGAPSFPLTSILELLPSPRVPLNLPLLTLWATLFLQSCLKYLLTEGDKLILSAFESYQSMGAYSVAFNIGSLAPRLLFLPIEDASKAMFSKLLAVPVSTSSKAEARTWLLRVLQGMTYVGLIFVCFGTNYARTALYLLAGYDKAQGDTPVVLAMYFVYVYFLGLNGICEAFVHAVGDKTALQRLNSYLVLCFVATTASAVGLLHVAQLGIVGIVLANCINMTLRIGYCLWYMVGFFQDTTIANLFLETLPPWQVSIGFVAAMGLTFVSEGVARGPSLAPHALHVGVGGSLFLVVLVLVWRFDPSFVQLLLRKKTKMA</sequence>
<evidence type="ECO:0000256" key="8">
    <source>
        <dbReference type="ARBA" id="ARBA00045912"/>
    </source>
</evidence>
<dbReference type="Proteomes" id="UP000030745">
    <property type="component" value="Unassembled WGS sequence"/>
</dbReference>
<organism evidence="10 11">
    <name type="scientific">Saprolegnia parasitica (strain CBS 223.65)</name>
    <dbReference type="NCBI Taxonomy" id="695850"/>
    <lineage>
        <taxon>Eukaryota</taxon>
        <taxon>Sar</taxon>
        <taxon>Stramenopiles</taxon>
        <taxon>Oomycota</taxon>
        <taxon>Saprolegniomycetes</taxon>
        <taxon>Saprolegniales</taxon>
        <taxon>Saprolegniaceae</taxon>
        <taxon>Saprolegnia</taxon>
    </lineage>
</organism>
<keyword evidence="5" id="KW-0256">Endoplasmic reticulum</keyword>
<dbReference type="GO" id="GO:0034203">
    <property type="term" value="P:glycolipid translocation"/>
    <property type="evidence" value="ECO:0007669"/>
    <property type="project" value="TreeGrafter"/>
</dbReference>
<comment type="pathway">
    <text evidence="2">Protein modification; protein glycosylation.</text>
</comment>
<dbReference type="OMA" id="WPGKLFG"/>
<dbReference type="EMBL" id="KK583288">
    <property type="protein sequence ID" value="KDO21418.1"/>
    <property type="molecule type" value="Genomic_DNA"/>
</dbReference>
<feature type="transmembrane region" description="Helical" evidence="9">
    <location>
        <begin position="309"/>
        <end position="331"/>
    </location>
</feature>
<dbReference type="PANTHER" id="PTHR13117:SF5">
    <property type="entry name" value="PROTEIN RFT1 HOMOLOG"/>
    <property type="match status" value="1"/>
</dbReference>
<dbReference type="GO" id="GO:0005789">
    <property type="term" value="C:endoplasmic reticulum membrane"/>
    <property type="evidence" value="ECO:0007669"/>
    <property type="project" value="UniProtKB-SubCell"/>
</dbReference>
<dbReference type="Pfam" id="PF04506">
    <property type="entry name" value="Rft-1"/>
    <property type="match status" value="1"/>
</dbReference>
<protein>
    <recommendedName>
        <fullName evidence="9">Protein RFT1 homolog</fullName>
    </recommendedName>
</protein>
<dbReference type="AlphaFoldDB" id="A0A067BT30"/>
<keyword evidence="11" id="KW-1185">Reference proteome</keyword>
<dbReference type="GeneID" id="24134383"/>
<reference evidence="10 11" key="1">
    <citation type="journal article" date="2013" name="PLoS Genet.">
        <title>Distinctive expansion of potential virulence genes in the genome of the oomycete fish pathogen Saprolegnia parasitica.</title>
        <authorList>
            <person name="Jiang R.H."/>
            <person name="de Bruijn I."/>
            <person name="Haas B.J."/>
            <person name="Belmonte R."/>
            <person name="Lobach L."/>
            <person name="Christie J."/>
            <person name="van den Ackerveken G."/>
            <person name="Bottin A."/>
            <person name="Bulone V."/>
            <person name="Diaz-Moreno S.M."/>
            <person name="Dumas B."/>
            <person name="Fan L."/>
            <person name="Gaulin E."/>
            <person name="Govers F."/>
            <person name="Grenville-Briggs L.J."/>
            <person name="Horner N.R."/>
            <person name="Levin J.Z."/>
            <person name="Mammella M."/>
            <person name="Meijer H.J."/>
            <person name="Morris P."/>
            <person name="Nusbaum C."/>
            <person name="Oome S."/>
            <person name="Phillips A.J."/>
            <person name="van Rooyen D."/>
            <person name="Rzeszutek E."/>
            <person name="Saraiva M."/>
            <person name="Secombes C.J."/>
            <person name="Seidl M.F."/>
            <person name="Snel B."/>
            <person name="Stassen J.H."/>
            <person name="Sykes S."/>
            <person name="Tripathy S."/>
            <person name="van den Berg H."/>
            <person name="Vega-Arreguin J.C."/>
            <person name="Wawra S."/>
            <person name="Young S.K."/>
            <person name="Zeng Q."/>
            <person name="Dieguez-Uribeondo J."/>
            <person name="Russ C."/>
            <person name="Tyler B.M."/>
            <person name="van West P."/>
        </authorList>
    </citation>
    <scope>NUCLEOTIDE SEQUENCE [LARGE SCALE GENOMIC DNA]</scope>
    <source>
        <strain evidence="10 11">CBS 223.65</strain>
    </source>
</reference>
<evidence type="ECO:0000256" key="9">
    <source>
        <dbReference type="RuleBase" id="RU365067"/>
    </source>
</evidence>
<feature type="transmembrane region" description="Helical" evidence="9">
    <location>
        <begin position="481"/>
        <end position="502"/>
    </location>
</feature>
<comment type="similarity">
    <text evidence="3 9">Belongs to the RFT1 family.</text>
</comment>
<evidence type="ECO:0000313" key="10">
    <source>
        <dbReference type="EMBL" id="KDO21418.1"/>
    </source>
</evidence>
<dbReference type="PANTHER" id="PTHR13117">
    <property type="entry name" value="ENDOPLASMIC RETICULUM MULTISPAN TRANSMEMBRANE PROTEIN-RELATED"/>
    <property type="match status" value="1"/>
</dbReference>
<evidence type="ECO:0000256" key="3">
    <source>
        <dbReference type="ARBA" id="ARBA00010288"/>
    </source>
</evidence>
<evidence type="ECO:0000256" key="6">
    <source>
        <dbReference type="ARBA" id="ARBA00022989"/>
    </source>
</evidence>
<keyword evidence="6 9" id="KW-1133">Transmembrane helix</keyword>
<evidence type="ECO:0000256" key="1">
    <source>
        <dbReference type="ARBA" id="ARBA00004477"/>
    </source>
</evidence>